<dbReference type="GeneID" id="127150004"/>
<protein>
    <submittedName>
        <fullName evidence="6">Uncharacterized protein LOC127150004</fullName>
    </submittedName>
</protein>
<feature type="region of interest" description="Disordered" evidence="3">
    <location>
        <begin position="176"/>
        <end position="196"/>
    </location>
</feature>
<dbReference type="SUPFAM" id="SSF57756">
    <property type="entry name" value="Retrovirus zinc finger-like domains"/>
    <property type="match status" value="1"/>
</dbReference>
<feature type="region of interest" description="Disordered" evidence="3">
    <location>
        <begin position="237"/>
        <end position="256"/>
    </location>
</feature>
<accession>A0ABM3KXS7</accession>
<keyword evidence="1" id="KW-0863">Zinc-finger</keyword>
<dbReference type="InterPro" id="IPR036875">
    <property type="entry name" value="Znf_CCHC_sf"/>
</dbReference>
<keyword evidence="2" id="KW-0175">Coiled coil</keyword>
<evidence type="ECO:0000256" key="2">
    <source>
        <dbReference type="SAM" id="Coils"/>
    </source>
</evidence>
<keyword evidence="1" id="KW-0479">Metal-binding</keyword>
<dbReference type="PROSITE" id="PS50158">
    <property type="entry name" value="ZF_CCHC"/>
    <property type="match status" value="1"/>
</dbReference>
<dbReference type="PANTHER" id="PTHR35317:SF23">
    <property type="entry name" value="OS04G0629600 PROTEIN"/>
    <property type="match status" value="1"/>
</dbReference>
<evidence type="ECO:0000256" key="3">
    <source>
        <dbReference type="SAM" id="MobiDB-lite"/>
    </source>
</evidence>
<dbReference type="RefSeq" id="XP_050942587.1">
    <property type="nucleotide sequence ID" value="XM_051086630.1"/>
</dbReference>
<evidence type="ECO:0000256" key="1">
    <source>
        <dbReference type="PROSITE-ProRule" id="PRU00047"/>
    </source>
</evidence>
<proteinExistence type="predicted"/>
<gene>
    <name evidence="6" type="primary">LOC127150004</name>
</gene>
<dbReference type="InterPro" id="IPR001878">
    <property type="entry name" value="Znf_CCHC"/>
</dbReference>
<evidence type="ECO:0000313" key="6">
    <source>
        <dbReference type="RefSeq" id="XP_050942587.1"/>
    </source>
</evidence>
<organism evidence="5 6">
    <name type="scientific">Cucumis melo</name>
    <name type="common">Muskmelon</name>
    <dbReference type="NCBI Taxonomy" id="3656"/>
    <lineage>
        <taxon>Eukaryota</taxon>
        <taxon>Viridiplantae</taxon>
        <taxon>Streptophyta</taxon>
        <taxon>Embryophyta</taxon>
        <taxon>Tracheophyta</taxon>
        <taxon>Spermatophyta</taxon>
        <taxon>Magnoliopsida</taxon>
        <taxon>eudicotyledons</taxon>
        <taxon>Gunneridae</taxon>
        <taxon>Pentapetalae</taxon>
        <taxon>rosids</taxon>
        <taxon>fabids</taxon>
        <taxon>Cucurbitales</taxon>
        <taxon>Cucurbitaceae</taxon>
        <taxon>Benincaseae</taxon>
        <taxon>Cucumis</taxon>
    </lineage>
</organism>
<sequence length="292" mass="33466">MVYLLQNQKLTGHIEEQASVGNARALNAIFNGIDLNGIKLINSCITTKEAWTILEVAYEDYNKRVLEIANELLLLGEKIPESKIVRKVLRSLLGKLDMKVTTIEEAHNITKLKLDELFGSLLTFEMAISHRENKKDKGITFNSVYEEETTINQSDNEANMNESIALLTKQNGGEINTRRYNKVSNRSDSDDGRKKEGEGRFFRCRECGGVGHYQVECPTFLRRQKKIFRATLSDEDIDDSEEDNGMNAFTEDSEAREIQKERIQDLMEENERLMSVISSLKLKLKEVQNEYD</sequence>
<evidence type="ECO:0000259" key="4">
    <source>
        <dbReference type="PROSITE" id="PS50158"/>
    </source>
</evidence>
<dbReference type="PANTHER" id="PTHR35317">
    <property type="entry name" value="OS04G0629600 PROTEIN"/>
    <property type="match status" value="1"/>
</dbReference>
<reference evidence="6" key="1">
    <citation type="submission" date="2025-08" db="UniProtKB">
        <authorList>
            <consortium name="RefSeq"/>
        </authorList>
    </citation>
    <scope>IDENTIFICATION</scope>
    <source>
        <tissue evidence="6">Stem</tissue>
    </source>
</reference>
<dbReference type="Proteomes" id="UP001652600">
    <property type="component" value="Chromosome 6"/>
</dbReference>
<feature type="domain" description="CCHC-type" evidence="4">
    <location>
        <begin position="203"/>
        <end position="218"/>
    </location>
</feature>
<keyword evidence="1" id="KW-0862">Zinc</keyword>
<feature type="compositionally biased region" description="Basic and acidic residues" evidence="3">
    <location>
        <begin position="185"/>
        <end position="196"/>
    </location>
</feature>
<name>A0ABM3KXS7_CUCME</name>
<feature type="coiled-coil region" evidence="2">
    <location>
        <begin position="256"/>
        <end position="290"/>
    </location>
</feature>
<evidence type="ECO:0000313" key="5">
    <source>
        <dbReference type="Proteomes" id="UP001652600"/>
    </source>
</evidence>
<keyword evidence="5" id="KW-1185">Reference proteome</keyword>